<dbReference type="InterPro" id="IPR000182">
    <property type="entry name" value="GNAT_dom"/>
</dbReference>
<evidence type="ECO:0000313" key="3">
    <source>
        <dbReference type="Proteomes" id="UP000187181"/>
    </source>
</evidence>
<dbReference type="Pfam" id="PF00583">
    <property type="entry name" value="Acetyltransf_1"/>
    <property type="match status" value="2"/>
</dbReference>
<keyword evidence="2" id="KW-0808">Transferase</keyword>
<dbReference type="OrthoDB" id="4228396at2"/>
<gene>
    <name evidence="2" type="ORF">SAMN05444128_2606</name>
</gene>
<sequence length="292" mass="32796">MQTQASYTFSFLREHDVPALYDTFVAAFADYIIPIKVSRAEFAMKFKREGVEPSFCVGAFYGSQLVGFILTGLGEWQGVPTAYNAGTGVVPEHRGNQLTKQLYTFLLPKLRESGVEQCLLEVIKGNEAAFKVYRSIGFEEVRSLDCYRSPVGELLLPAEEPEPVVEIRKAAKGDWKTYSSFCGSSPSWQNSSEAFKRSPDQKMVLEAYAEEQVIGYVAFFPRTGSVAQLAVHPENRNQGIAKALLKEAIKQSQAPALMFLNVDQADARLATFLERIHVRHFLTQYEMLLRLQ</sequence>
<dbReference type="PANTHER" id="PTHR43072">
    <property type="entry name" value="N-ACETYLTRANSFERASE"/>
    <property type="match status" value="1"/>
</dbReference>
<reference evidence="3" key="1">
    <citation type="submission" date="2017-01" db="EMBL/GenBank/DDBJ databases">
        <authorList>
            <person name="Varghese N."/>
            <person name="Submissions S."/>
        </authorList>
    </citation>
    <scope>NUCLEOTIDE SEQUENCE [LARGE SCALE GENOMIC DNA]</scope>
    <source>
        <strain evidence="3">LP100</strain>
    </source>
</reference>
<dbReference type="SUPFAM" id="SSF55729">
    <property type="entry name" value="Acyl-CoA N-acyltransferases (Nat)"/>
    <property type="match status" value="2"/>
</dbReference>
<proteinExistence type="predicted"/>
<dbReference type="Proteomes" id="UP000187181">
    <property type="component" value="Unassembled WGS sequence"/>
</dbReference>
<feature type="domain" description="N-acetyltransferase" evidence="1">
    <location>
        <begin position="165"/>
        <end position="292"/>
    </location>
</feature>
<name>A0A1R3XJS0_9BACT</name>
<keyword evidence="3" id="KW-1185">Reference proteome</keyword>
<dbReference type="CDD" id="cd04301">
    <property type="entry name" value="NAT_SF"/>
    <property type="match status" value="1"/>
</dbReference>
<dbReference type="PANTHER" id="PTHR43072:SF60">
    <property type="entry name" value="L-2,4-DIAMINOBUTYRIC ACID ACETYLTRANSFERASE"/>
    <property type="match status" value="1"/>
</dbReference>
<evidence type="ECO:0000259" key="1">
    <source>
        <dbReference type="PROSITE" id="PS51186"/>
    </source>
</evidence>
<dbReference type="AlphaFoldDB" id="A0A1R3XJS0"/>
<feature type="domain" description="N-acetyltransferase" evidence="1">
    <location>
        <begin position="7"/>
        <end position="159"/>
    </location>
</feature>
<accession>A0A1R3XJS0</accession>
<dbReference type="EMBL" id="FTPP01000002">
    <property type="protein sequence ID" value="SIT91502.1"/>
    <property type="molecule type" value="Genomic_DNA"/>
</dbReference>
<organism evidence="2 3">
    <name type="scientific">Pontibacter indicus</name>
    <dbReference type="NCBI Taxonomy" id="1317125"/>
    <lineage>
        <taxon>Bacteria</taxon>
        <taxon>Pseudomonadati</taxon>
        <taxon>Bacteroidota</taxon>
        <taxon>Cytophagia</taxon>
        <taxon>Cytophagales</taxon>
        <taxon>Hymenobacteraceae</taxon>
        <taxon>Pontibacter</taxon>
    </lineage>
</organism>
<dbReference type="PROSITE" id="PS51186">
    <property type="entry name" value="GNAT"/>
    <property type="match status" value="2"/>
</dbReference>
<dbReference type="GO" id="GO:0016747">
    <property type="term" value="F:acyltransferase activity, transferring groups other than amino-acyl groups"/>
    <property type="evidence" value="ECO:0007669"/>
    <property type="project" value="InterPro"/>
</dbReference>
<protein>
    <submittedName>
        <fullName evidence="2">Acetyltransferase (GNAT) family protein</fullName>
    </submittedName>
</protein>
<dbReference type="STRING" id="1317125.SAMN05444128_2606"/>
<evidence type="ECO:0000313" key="2">
    <source>
        <dbReference type="EMBL" id="SIT91502.1"/>
    </source>
</evidence>
<dbReference type="InterPro" id="IPR016181">
    <property type="entry name" value="Acyl_CoA_acyltransferase"/>
</dbReference>
<dbReference type="Gene3D" id="3.40.630.30">
    <property type="match status" value="2"/>
</dbReference>
<dbReference type="RefSeq" id="WP_076669416.1">
    <property type="nucleotide sequence ID" value="NZ_FTPP01000002.1"/>
</dbReference>